<proteinExistence type="predicted"/>
<protein>
    <recommendedName>
        <fullName evidence="3">DUF3047 domain-containing protein</fullName>
    </recommendedName>
</protein>
<dbReference type="KEGG" id="nmv:NITMOv2_1012"/>
<evidence type="ECO:0000313" key="2">
    <source>
        <dbReference type="Proteomes" id="UP000069205"/>
    </source>
</evidence>
<dbReference type="EMBL" id="CP011801">
    <property type="protein sequence ID" value="ALA57444.1"/>
    <property type="molecule type" value="Genomic_DNA"/>
</dbReference>
<dbReference type="STRING" id="42253.NITMOv2_1012"/>
<evidence type="ECO:0000313" key="1">
    <source>
        <dbReference type="EMBL" id="ALA57444.1"/>
    </source>
</evidence>
<accession>A0A0K2G9B6</accession>
<dbReference type="InterPro" id="IPR021409">
    <property type="entry name" value="DUF3047"/>
</dbReference>
<dbReference type="Pfam" id="PF11249">
    <property type="entry name" value="DUF3047"/>
    <property type="match status" value="1"/>
</dbReference>
<dbReference type="PATRIC" id="fig|42253.5.peg.995"/>
<evidence type="ECO:0008006" key="3">
    <source>
        <dbReference type="Google" id="ProtNLM"/>
    </source>
</evidence>
<name>A0A0K2G9B6_NITMO</name>
<reference evidence="1 2" key="1">
    <citation type="journal article" date="2015" name="Proc. Natl. Acad. Sci. U.S.A.">
        <title>Expanded metabolic versatility of ubiquitous nitrite-oxidizing bacteria from the genus Nitrospira.</title>
        <authorList>
            <person name="Koch H."/>
            <person name="Lucker S."/>
            <person name="Albertsen M."/>
            <person name="Kitzinger K."/>
            <person name="Herbold C."/>
            <person name="Spieck E."/>
            <person name="Nielsen P.H."/>
            <person name="Wagner M."/>
            <person name="Daims H."/>
        </authorList>
    </citation>
    <scope>NUCLEOTIDE SEQUENCE [LARGE SCALE GENOMIC DNA]</scope>
    <source>
        <strain evidence="1 2">NSP M-1</strain>
    </source>
</reference>
<dbReference type="Proteomes" id="UP000069205">
    <property type="component" value="Chromosome"/>
</dbReference>
<organism evidence="1 2">
    <name type="scientific">Nitrospira moscoviensis</name>
    <dbReference type="NCBI Taxonomy" id="42253"/>
    <lineage>
        <taxon>Bacteria</taxon>
        <taxon>Pseudomonadati</taxon>
        <taxon>Nitrospirota</taxon>
        <taxon>Nitrospiria</taxon>
        <taxon>Nitrospirales</taxon>
        <taxon>Nitrospiraceae</taxon>
        <taxon>Nitrospira</taxon>
    </lineage>
</organism>
<keyword evidence="2" id="KW-1185">Reference proteome</keyword>
<dbReference type="AlphaFoldDB" id="A0A0K2G9B6"/>
<sequence length="254" mass="28523">MDETVTQAPRHRRIARAWLAVIVVTLPALVLAQNEATLEVGRFSTAPPGAAAPPGWKPLSFKKVPRQTQYKLVKDGDRTVVQAVSDASASGLITEVTIDPRDYPIVRWRWKVENLLTHSDVRRKDGDDYPARLYITFEYDPDKVSFAKKLKYKAGRVLFGDIPIAALNYIWETATPVGAIVENAYTDFAQMIVVESGVGRVGEWVDEERNVYDDYRRAFGEEPPLINGVAIMSDTDNTKERATAYYGDIVFAKR</sequence>
<dbReference type="RefSeq" id="WP_053378783.1">
    <property type="nucleotide sequence ID" value="NZ_CP011801.1"/>
</dbReference>
<gene>
    <name evidence="1" type="ORF">NITMOv2_1012</name>
</gene>